<evidence type="ECO:0000313" key="4">
    <source>
        <dbReference type="EMBL" id="ESO11308.1"/>
    </source>
</evidence>
<organism evidence="5 6">
    <name type="scientific">Helobdella robusta</name>
    <name type="common">Californian leech</name>
    <dbReference type="NCBI Taxonomy" id="6412"/>
    <lineage>
        <taxon>Eukaryota</taxon>
        <taxon>Metazoa</taxon>
        <taxon>Spiralia</taxon>
        <taxon>Lophotrochozoa</taxon>
        <taxon>Annelida</taxon>
        <taxon>Clitellata</taxon>
        <taxon>Hirudinea</taxon>
        <taxon>Rhynchobdellida</taxon>
        <taxon>Glossiphoniidae</taxon>
        <taxon>Helobdella</taxon>
    </lineage>
</organism>
<dbReference type="KEGG" id="hro:HELRODRAFT_91499"/>
<dbReference type="EMBL" id="AMQM01008712">
    <property type="status" value="NOT_ANNOTATED_CDS"/>
    <property type="molecule type" value="Genomic_DNA"/>
</dbReference>
<dbReference type="InParanoid" id="T1G845"/>
<dbReference type="Gene3D" id="3.30.505.10">
    <property type="entry name" value="SH2 domain"/>
    <property type="match status" value="1"/>
</dbReference>
<reference evidence="5" key="3">
    <citation type="submission" date="2015-06" db="UniProtKB">
        <authorList>
            <consortium name="EnsemblMetazoa"/>
        </authorList>
    </citation>
    <scope>IDENTIFICATION</scope>
</reference>
<dbReference type="HOGENOM" id="CLU_141201_1_0_1"/>
<dbReference type="OrthoDB" id="5914531at2759"/>
<dbReference type="InterPro" id="IPR051846">
    <property type="entry name" value="SH2_domain_adapters"/>
</dbReference>
<dbReference type="InterPro" id="IPR036860">
    <property type="entry name" value="SH2_dom_sf"/>
</dbReference>
<keyword evidence="6" id="KW-1185">Reference proteome</keyword>
<evidence type="ECO:0000256" key="2">
    <source>
        <dbReference type="PROSITE-ProRule" id="PRU00191"/>
    </source>
</evidence>
<sequence>MIISWYHGSIGRVEAERLLENQPVGSYLVRVSESNSKDYSLSLKNQSGYLHIKIVHQPADGFILGQFSQPFDSISSMIGFYKSNKLPIRGNENLKLLRPMIVEVL</sequence>
<gene>
    <name evidence="5" type="primary">20217242</name>
    <name evidence="4" type="ORF">HELRODRAFT_91499</name>
</gene>
<dbReference type="EMBL" id="KB095830">
    <property type="protein sequence ID" value="ESO11308.1"/>
    <property type="molecule type" value="Genomic_DNA"/>
</dbReference>
<dbReference type="EnsemblMetazoa" id="HelroT91499">
    <property type="protein sequence ID" value="HelroP91499"/>
    <property type="gene ID" value="HelroG91499"/>
</dbReference>
<feature type="domain" description="SH2" evidence="3">
    <location>
        <begin position="5"/>
        <end position="100"/>
    </location>
</feature>
<evidence type="ECO:0000256" key="1">
    <source>
        <dbReference type="ARBA" id="ARBA00022999"/>
    </source>
</evidence>
<dbReference type="RefSeq" id="XP_009010598.1">
    <property type="nucleotide sequence ID" value="XM_009012350.1"/>
</dbReference>
<accession>T1G845</accession>
<protein>
    <recommendedName>
        <fullName evidence="3">SH2 domain-containing protein</fullName>
    </recommendedName>
</protein>
<dbReference type="SMART" id="SM00252">
    <property type="entry name" value="SH2"/>
    <property type="match status" value="1"/>
</dbReference>
<dbReference type="Pfam" id="PF00017">
    <property type="entry name" value="SH2"/>
    <property type="match status" value="1"/>
</dbReference>
<dbReference type="CTD" id="20217242"/>
<keyword evidence="1 2" id="KW-0727">SH2 domain</keyword>
<reference evidence="6" key="1">
    <citation type="submission" date="2012-12" db="EMBL/GenBank/DDBJ databases">
        <authorList>
            <person name="Hellsten U."/>
            <person name="Grimwood J."/>
            <person name="Chapman J.A."/>
            <person name="Shapiro H."/>
            <person name="Aerts A."/>
            <person name="Otillar R.P."/>
            <person name="Terry A.Y."/>
            <person name="Boore J.L."/>
            <person name="Simakov O."/>
            <person name="Marletaz F."/>
            <person name="Cho S.-J."/>
            <person name="Edsinger-Gonzales E."/>
            <person name="Havlak P."/>
            <person name="Kuo D.-H."/>
            <person name="Larsson T."/>
            <person name="Lv J."/>
            <person name="Arendt D."/>
            <person name="Savage R."/>
            <person name="Osoegawa K."/>
            <person name="de Jong P."/>
            <person name="Lindberg D.R."/>
            <person name="Seaver E.C."/>
            <person name="Weisblat D.A."/>
            <person name="Putnam N.H."/>
            <person name="Grigoriev I.V."/>
            <person name="Rokhsar D.S."/>
        </authorList>
    </citation>
    <scope>NUCLEOTIDE SEQUENCE</scope>
</reference>
<dbReference type="eggNOG" id="ENOG502SA57">
    <property type="taxonomic scope" value="Eukaryota"/>
</dbReference>
<dbReference type="PRINTS" id="PR00401">
    <property type="entry name" value="SH2DOMAIN"/>
</dbReference>
<dbReference type="GeneID" id="20217242"/>
<dbReference type="Proteomes" id="UP000015101">
    <property type="component" value="Unassembled WGS sequence"/>
</dbReference>
<evidence type="ECO:0000259" key="3">
    <source>
        <dbReference type="PROSITE" id="PS50001"/>
    </source>
</evidence>
<proteinExistence type="predicted"/>
<evidence type="ECO:0000313" key="6">
    <source>
        <dbReference type="Proteomes" id="UP000015101"/>
    </source>
</evidence>
<dbReference type="AlphaFoldDB" id="T1G845"/>
<dbReference type="PANTHER" id="PTHR15127:SF32">
    <property type="entry name" value="HEAVYWEIGHT, ISOFORM A"/>
    <property type="match status" value="1"/>
</dbReference>
<dbReference type="InterPro" id="IPR000980">
    <property type="entry name" value="SH2"/>
</dbReference>
<dbReference type="SUPFAM" id="SSF55550">
    <property type="entry name" value="SH2 domain"/>
    <property type="match status" value="1"/>
</dbReference>
<dbReference type="PANTHER" id="PTHR15127">
    <property type="entry name" value="HEAVYWEIGHT, ISOFORM A"/>
    <property type="match status" value="1"/>
</dbReference>
<reference evidence="4 6" key="2">
    <citation type="journal article" date="2013" name="Nature">
        <title>Insights into bilaterian evolution from three spiralian genomes.</title>
        <authorList>
            <person name="Simakov O."/>
            <person name="Marletaz F."/>
            <person name="Cho S.J."/>
            <person name="Edsinger-Gonzales E."/>
            <person name="Havlak P."/>
            <person name="Hellsten U."/>
            <person name="Kuo D.H."/>
            <person name="Larsson T."/>
            <person name="Lv J."/>
            <person name="Arendt D."/>
            <person name="Savage R."/>
            <person name="Osoegawa K."/>
            <person name="de Jong P."/>
            <person name="Grimwood J."/>
            <person name="Chapman J.A."/>
            <person name="Shapiro H."/>
            <person name="Aerts A."/>
            <person name="Otillar R.P."/>
            <person name="Terry A.Y."/>
            <person name="Boore J.L."/>
            <person name="Grigoriev I.V."/>
            <person name="Lindberg D.R."/>
            <person name="Seaver E.C."/>
            <person name="Weisblat D.A."/>
            <person name="Putnam N.H."/>
            <person name="Rokhsar D.S."/>
        </authorList>
    </citation>
    <scope>NUCLEOTIDE SEQUENCE</scope>
</reference>
<evidence type="ECO:0000313" key="5">
    <source>
        <dbReference type="EnsemblMetazoa" id="HelroP91499"/>
    </source>
</evidence>
<name>T1G845_HELRO</name>
<dbReference type="PROSITE" id="PS50001">
    <property type="entry name" value="SH2"/>
    <property type="match status" value="1"/>
</dbReference>